<dbReference type="SUPFAM" id="SSF57184">
    <property type="entry name" value="Growth factor receptor domain"/>
    <property type="match status" value="5"/>
</dbReference>
<evidence type="ECO:0000256" key="3">
    <source>
        <dbReference type="ARBA" id="ARBA00022692"/>
    </source>
</evidence>
<protein>
    <recommendedName>
        <fullName evidence="24">Mucin-like protein</fullName>
    </recommendedName>
</protein>
<feature type="region of interest" description="Disordered" evidence="13">
    <location>
        <begin position="1244"/>
        <end position="1270"/>
    </location>
</feature>
<dbReference type="Pfam" id="PF07645">
    <property type="entry name" value="EGF_CA"/>
    <property type="match status" value="6"/>
</dbReference>
<feature type="domain" description="AMOP" evidence="18">
    <location>
        <begin position="1209"/>
        <end position="1368"/>
    </location>
</feature>
<dbReference type="PANTHER" id="PTHR24050:SF28">
    <property type="entry name" value="UROMODULIN-LIKE"/>
    <property type="match status" value="1"/>
</dbReference>
<organism evidence="22 23">
    <name type="scientific">Patiria miniata</name>
    <name type="common">Bat star</name>
    <name type="synonym">Asterina miniata</name>
    <dbReference type="NCBI Taxonomy" id="46514"/>
    <lineage>
        <taxon>Eukaryota</taxon>
        <taxon>Metazoa</taxon>
        <taxon>Echinodermata</taxon>
        <taxon>Eleutherozoa</taxon>
        <taxon>Asterozoa</taxon>
        <taxon>Asteroidea</taxon>
        <taxon>Valvatacea</taxon>
        <taxon>Valvatida</taxon>
        <taxon>Asterinidae</taxon>
        <taxon>Patiria</taxon>
    </lineage>
</organism>
<dbReference type="GeneID" id="119720211"/>
<dbReference type="PROSITE" id="PS50856">
    <property type="entry name" value="AMOP"/>
    <property type="match status" value="1"/>
</dbReference>
<dbReference type="InterPro" id="IPR001881">
    <property type="entry name" value="EGF-like_Ca-bd_dom"/>
</dbReference>
<keyword evidence="2 10" id="KW-0245">EGF-like domain</keyword>
<dbReference type="PROSITE" id="PS50923">
    <property type="entry name" value="SUSHI"/>
    <property type="match status" value="1"/>
</dbReference>
<evidence type="ECO:0000256" key="5">
    <source>
        <dbReference type="ARBA" id="ARBA00022737"/>
    </source>
</evidence>
<feature type="domain" description="EGF-like" evidence="17">
    <location>
        <begin position="2315"/>
        <end position="2356"/>
    </location>
</feature>
<feature type="chain" id="PRO_5036857528" description="Mucin-like protein" evidence="15">
    <location>
        <begin position="25"/>
        <end position="2890"/>
    </location>
</feature>
<dbReference type="GO" id="GO:0071944">
    <property type="term" value="C:cell periphery"/>
    <property type="evidence" value="ECO:0007669"/>
    <property type="project" value="UniProtKB-ARBA"/>
</dbReference>
<feature type="region of interest" description="Disordered" evidence="13">
    <location>
        <begin position="2851"/>
        <end position="2890"/>
    </location>
</feature>
<dbReference type="Pfam" id="PF06119">
    <property type="entry name" value="NIDO"/>
    <property type="match status" value="1"/>
</dbReference>
<evidence type="ECO:0000256" key="12">
    <source>
        <dbReference type="PROSITE-ProRule" id="PRU00302"/>
    </source>
</evidence>
<dbReference type="PROSITE" id="PS51233">
    <property type="entry name" value="VWFD"/>
    <property type="match status" value="1"/>
</dbReference>
<evidence type="ECO:0000313" key="23">
    <source>
        <dbReference type="Proteomes" id="UP000887568"/>
    </source>
</evidence>
<evidence type="ECO:0000256" key="8">
    <source>
        <dbReference type="ARBA" id="ARBA00023157"/>
    </source>
</evidence>
<feature type="domain" description="EGF-like" evidence="17">
    <location>
        <begin position="2481"/>
        <end position="2524"/>
    </location>
</feature>
<evidence type="ECO:0000259" key="19">
    <source>
        <dbReference type="PROSITE" id="PS50923"/>
    </source>
</evidence>
<evidence type="ECO:0000259" key="21">
    <source>
        <dbReference type="PROSITE" id="PS51233"/>
    </source>
</evidence>
<evidence type="ECO:0000259" key="16">
    <source>
        <dbReference type="PROSITE" id="PS50024"/>
    </source>
</evidence>
<dbReference type="PROSITE" id="PS01186">
    <property type="entry name" value="EGF_2"/>
    <property type="match status" value="11"/>
</dbReference>
<keyword evidence="8 10" id="KW-1015">Disulfide bond</keyword>
<dbReference type="CDD" id="cd00054">
    <property type="entry name" value="EGF_CA"/>
    <property type="match status" value="13"/>
</dbReference>
<dbReference type="RefSeq" id="XP_038045728.1">
    <property type="nucleotide sequence ID" value="XM_038189800.1"/>
</dbReference>
<dbReference type="InterPro" id="IPR009030">
    <property type="entry name" value="Growth_fac_rcpt_cys_sf"/>
</dbReference>
<dbReference type="SUPFAM" id="SSF57196">
    <property type="entry name" value="EGF/Laminin"/>
    <property type="match status" value="2"/>
</dbReference>
<dbReference type="InterPro" id="IPR024731">
    <property type="entry name" value="NELL2-like_EGF"/>
</dbReference>
<dbReference type="InterPro" id="IPR018097">
    <property type="entry name" value="EGF_Ca-bd_CS"/>
</dbReference>
<dbReference type="InterPro" id="IPR005533">
    <property type="entry name" value="AMOP_dom"/>
</dbReference>
<dbReference type="GO" id="GO:0007160">
    <property type="term" value="P:cell-matrix adhesion"/>
    <property type="evidence" value="ECO:0007669"/>
    <property type="project" value="InterPro"/>
</dbReference>
<dbReference type="SUPFAM" id="SSF82671">
    <property type="entry name" value="SEA domain"/>
    <property type="match status" value="1"/>
</dbReference>
<dbReference type="PROSITE" id="PS50024">
    <property type="entry name" value="SEA"/>
    <property type="match status" value="1"/>
</dbReference>
<dbReference type="Gene3D" id="2.10.70.10">
    <property type="entry name" value="Complement Module, domain 1"/>
    <property type="match status" value="2"/>
</dbReference>
<feature type="domain" description="EGF-like" evidence="17">
    <location>
        <begin position="2654"/>
        <end position="2691"/>
    </location>
</feature>
<keyword evidence="12" id="KW-0768">Sushi</keyword>
<feature type="disulfide bond" evidence="10">
    <location>
        <begin position="1791"/>
        <end position="1800"/>
    </location>
</feature>
<feature type="domain" description="EGF-like" evidence="17">
    <location>
        <begin position="1933"/>
        <end position="1971"/>
    </location>
</feature>
<dbReference type="OrthoDB" id="4405280at2759"/>
<evidence type="ECO:0000256" key="9">
    <source>
        <dbReference type="ARBA" id="ARBA00023180"/>
    </source>
</evidence>
<dbReference type="PROSITE" id="PS50068">
    <property type="entry name" value="LDLRA_2"/>
    <property type="match status" value="2"/>
</dbReference>
<dbReference type="Pfam" id="PF12947">
    <property type="entry name" value="EGF_3"/>
    <property type="match status" value="7"/>
</dbReference>
<keyword evidence="9" id="KW-0325">Glycoprotein</keyword>
<dbReference type="SMART" id="SM00032">
    <property type="entry name" value="CCP"/>
    <property type="match status" value="2"/>
</dbReference>
<dbReference type="Gene3D" id="4.10.400.10">
    <property type="entry name" value="Low-density Lipoprotein Receptor"/>
    <property type="match status" value="1"/>
</dbReference>
<dbReference type="PROSITE" id="PS51220">
    <property type="entry name" value="NIDO"/>
    <property type="match status" value="1"/>
</dbReference>
<dbReference type="InterPro" id="IPR056619">
    <property type="entry name" value="C8-3_MUC4"/>
</dbReference>
<dbReference type="InterPro" id="IPR000742">
    <property type="entry name" value="EGF"/>
</dbReference>
<evidence type="ECO:0000313" key="22">
    <source>
        <dbReference type="EnsemblMetazoa" id="XP_038045728.1"/>
    </source>
</evidence>
<dbReference type="PANTHER" id="PTHR24050">
    <property type="entry name" value="PA14 DOMAIN-CONTAINING PROTEIN"/>
    <property type="match status" value="1"/>
</dbReference>
<dbReference type="CDD" id="cd00033">
    <property type="entry name" value="CCP"/>
    <property type="match status" value="2"/>
</dbReference>
<feature type="domain" description="EGF-like" evidence="17">
    <location>
        <begin position="2357"/>
        <end position="2397"/>
    </location>
</feature>
<dbReference type="InterPro" id="IPR049883">
    <property type="entry name" value="NOTCH1_EGF-like"/>
</dbReference>
<evidence type="ECO:0000256" key="10">
    <source>
        <dbReference type="PROSITE-ProRule" id="PRU00076"/>
    </source>
</evidence>
<evidence type="ECO:0000256" key="13">
    <source>
        <dbReference type="SAM" id="MobiDB-lite"/>
    </source>
</evidence>
<dbReference type="PROSITE" id="PS00010">
    <property type="entry name" value="ASX_HYDROXYL"/>
    <property type="match status" value="13"/>
</dbReference>
<feature type="domain" description="SEA" evidence="16">
    <location>
        <begin position="2525"/>
        <end position="2656"/>
    </location>
</feature>
<dbReference type="InterPro" id="IPR001846">
    <property type="entry name" value="VWF_type-D"/>
</dbReference>
<dbReference type="PROSITE" id="PS50026">
    <property type="entry name" value="EGF_3"/>
    <property type="match status" value="15"/>
</dbReference>
<feature type="domain" description="EGF-like" evidence="17">
    <location>
        <begin position="1888"/>
        <end position="1932"/>
    </location>
</feature>
<feature type="disulfide bond" evidence="11">
    <location>
        <begin position="686"/>
        <end position="698"/>
    </location>
</feature>
<keyword evidence="23" id="KW-1185">Reference proteome</keyword>
<feature type="domain" description="EGF-like" evidence="17">
    <location>
        <begin position="2398"/>
        <end position="2439"/>
    </location>
</feature>
<dbReference type="GO" id="GO:0005509">
    <property type="term" value="F:calcium ion binding"/>
    <property type="evidence" value="ECO:0007669"/>
    <property type="project" value="InterPro"/>
</dbReference>
<feature type="domain" description="Sushi" evidence="19">
    <location>
        <begin position="772"/>
        <end position="830"/>
    </location>
</feature>
<evidence type="ECO:0008006" key="24">
    <source>
        <dbReference type="Google" id="ProtNLM"/>
    </source>
</evidence>
<dbReference type="InterPro" id="IPR002172">
    <property type="entry name" value="LDrepeatLR_classA_rpt"/>
</dbReference>
<keyword evidence="7 14" id="KW-0472">Membrane</keyword>
<dbReference type="GO" id="GO:0016020">
    <property type="term" value="C:membrane"/>
    <property type="evidence" value="ECO:0007669"/>
    <property type="project" value="UniProtKB-SubCell"/>
</dbReference>
<feature type="signal peptide" evidence="15">
    <location>
        <begin position="1"/>
        <end position="24"/>
    </location>
</feature>
<comment type="caution">
    <text evidence="10">Lacks conserved residue(s) required for the propagation of feature annotation.</text>
</comment>
<feature type="domain" description="NIDO" evidence="20">
    <location>
        <begin position="1054"/>
        <end position="1206"/>
    </location>
</feature>
<dbReference type="InterPro" id="IPR036055">
    <property type="entry name" value="LDL_receptor-like_sf"/>
</dbReference>
<dbReference type="InterPro" id="IPR036364">
    <property type="entry name" value="SEA_dom_sf"/>
</dbReference>
<dbReference type="InterPro" id="IPR035976">
    <property type="entry name" value="Sushi/SCR/CCP_sf"/>
</dbReference>
<feature type="compositionally biased region" description="Basic and acidic residues" evidence="13">
    <location>
        <begin position="2852"/>
        <end position="2865"/>
    </location>
</feature>
<dbReference type="SMART" id="SM00539">
    <property type="entry name" value="NIDO"/>
    <property type="match status" value="1"/>
</dbReference>
<feature type="domain" description="VWFD" evidence="21">
    <location>
        <begin position="1380"/>
        <end position="1593"/>
    </location>
</feature>
<keyword evidence="3 14" id="KW-0812">Transmembrane</keyword>
<evidence type="ECO:0000256" key="15">
    <source>
        <dbReference type="SAM" id="SignalP"/>
    </source>
</evidence>
<dbReference type="PROSITE" id="PS01187">
    <property type="entry name" value="EGF_CA"/>
    <property type="match status" value="5"/>
</dbReference>
<feature type="domain" description="EGF-like" evidence="17">
    <location>
        <begin position="887"/>
        <end position="923"/>
    </location>
</feature>
<reference evidence="22" key="1">
    <citation type="submission" date="2022-11" db="UniProtKB">
        <authorList>
            <consortium name="EnsemblMetazoa"/>
        </authorList>
    </citation>
    <scope>IDENTIFICATION</scope>
</reference>
<dbReference type="SUPFAM" id="SSF57535">
    <property type="entry name" value="Complement control module/SCR domain"/>
    <property type="match status" value="2"/>
</dbReference>
<sequence>MDLRRWKLSAVCLVLVLTVTRISAQTDYGQTTQATEFVPTTADSFRTGTTEKVEFVATTEEVEFVQTTEEIEFVATTADSFPTGTTEKVEFVQTTEEIEFVQTTADIFPTGTTEEVEFVQTTEEVEFVATTADSFPTGTTEEVEFVQTTEEVELVQTTADSFPTGTTEKVEFVQTTEEIEFVQTTADSFPTGTTEEVEFVQTTEEVEFVATTADSFPTGTTEEVEFVQTTEELVEFVQTTADSFPTGTTEEVEFVQTTEEVEFVQTTADSFPTGTTEEVEFVQTTEEVEFVQTTADIFPTGTTEKVKLVQTTEEIEFVATTADSFPTGTTEEVEFVQTTADSFPTGTTEGLEFVQTTEAIEFVQTTADIFPTGTTEEVEFVQTTEELVEFVQTTADSFPTGTTEEVEFVQTTEEVEFVATTADSFPTGTTEEVEFVQTTEEIEFVQTTADIFPTGTTEEVEFVQTTEEVGFVATTADVFPTGTTEEVEFVQTTEEVEFVATTADSFPTGTTEEVEFVQTTEEVEFVQTTADSFPTGTTEEVEFVQTTEEVEFVQTTADIFPTGTTEKVELVQTTEEIEFVATTADSFPTGTTEEVEFVQTTADSFPTGTTEGLEFVQTTEAIEFVQTTADIFPTGTTEEVEFVQTTEEVEFVATTADSFPTGTTEVIKFRPTTAGSLLTTEGTESCSSFQLQCSDGECKPRTFFCDRSPGDCADDYDEDETLCCDTLGVESHCSKPDHYRCSDGKYIPNSYLCDGTTYDCLNNEDENDEHCVFCPNPGEPTNGQIVPWYAEYFEGESVTYSCLDGYTLKGNASAVCGNMTFDMDVPLCYENCPTPRTPAQGSSNASSPVVHGDLIGFTCDPGYTPIPDVTIVCNNGTLEGRVPTCQDINECATVPCLNGGGCLNLMNAYQCMCTSAWTGANCSMDVDECLLSADNCHPNATCTNEVGGFNCTCNEGFKGDGVTCIEDYLFPHGGDKGDSLLSGNSAQSTATDKVSNVFKPEYGFPLGYKYFFSGLYFTDNGQIVFTNQNSMPLAYPHPFPDGFGKKDGVAMVAPFWIDANPDAPDAEVFYQVYTNTSGPVMQDACSRIKDVHSSFSSFEPDWMLVVTWYHMPSFIETTNTNTFQVALVTDGDYGFAIVNYEQEGMQWNYNALSDTDVIIGYSNGSGLFVNSQKESPFASVADKFRPDTLVGNTGLTGRWVYRLDLNSARVTNPKRYCRWWYNRQVDPSRWKGYLGTCPCAFSQGDRDSTYKRRRRSSGRNSASSSQMPITDDVQNQIDQEEGGFCLQTQFPQRNYAGMRCCYRADRSLVTGYDGVWELSVTERVQFSLGGRISWFRYYYWVYFDYAPRYYCCEKANDEAFCDMYFEKRPKGRCSGYLPPNTGWMIGDPHITTLDGVGYTFNGLGEYTQFLLPDSEGETLFEIQGRTMRARDAKTGEFSQATLFVGFVGQANDSAKVQMSANENSSDVDIFINDELFNKTLIEEDAYHITNMSCSISQRLDANNNTRYLATWMIGTSMEVGISMGIMDIVVSAPISYMNRSSRGLLGVWNGDPTDDFMKRNETLLTPSGSDGNYTDADYFEFGETWRTTPETSLFLYPPDTGWADYNNLTFVPLFLDELIAEAERDDPTFLAEVRSTCGDNSMCLFDSLATKDTAVGMATMAMDEANVANANELANFPPTIDNGTNVIIAHVGEPVQFQVNASDPNGDAVSFSLLQDVEGASVNQDGLFVWNPTNTSKVRIAIQASDGSANAVLEPTVKVCNCQNNGTCMYDTYVQDTNIMKDKFAVVVCNCTAGWTGDFCEVDFNACQDNPCFENVTCIDLPPPEVTNTCGPCPDNLQGNGFTCYDLDECNLPGGSPCSQLCANFLGGYNCTCNSGYDLHQDMHNCTDVDECMQANVTDCHAAALCNNTAGSYECYCPEGYNDVNDDGTICEDINECLAMPPVCTAEMECQNTVGSYVCNCEPGYEGVNGSCVDVDECARNTSDCGQYATCRNVPGQFVCRCDAGFQGDGYNCTNMNECEGGMSRCSTRATCQDTVGSYLCLCVPGYVGDGSTCEDINECNTTMNNCSEVGSMCMNSAGSYTCRCIAGYRGDGFTCTEILITTTEATPVAETATEEVGMATQDTADESVTMAAGITRADETATEEVGMATQDTADESVTMAAGITRADETATEEVGMATQGTADESVTMAAGITRADETATEEVGMATQDTADESVTMAAGITRADETATEEVGMATQDTADESVTMAAGITRADETATEEVGMATQDTAEMTTGEVDMCSLHCAGNSTCENTAGSVVCTCNAGYQGDGITNCTDIDECAQDPSVCDRNAACTNLPGNFTCDCNAGFQGDGITGCADVDECAQDPPVCHTNATCTNTYGSFACECSEGFFGNGITCSDVNECSLTTPPCAANSDCENIVGSFSCSCSLGYQGDGHTSCTDVDECSLDLSNCHQNATCINTDGSFDCLCSEGFSGDGLMCADIDECVNDPNICTGYGETCFNVHGSYSCVCDALEGFFEVNGTCQLFTSFQGSFVINAINGNATAARYVPALADPNSPEFIALAKLVCDIVSASSESNSALSDNYETCQVVAFTESDQTRRKRAVSGFVLALFAAMFQLNSPVDGSAFQAAMRDTMRRNTSSLSADVSSLDLQATTMMCVDGHCLNGATCSVGITNQIECMCADGFIGSRCEAMGTVEVTDATTPVDGLVVTSIVADDATDRPPDSDVMGLLVIIIVLAGLATLLLLAFMLIICVYLCQKGRASKRTFETRGGRRYFARGSIVRSSDDWHHSATNRGMTDMDRQMQYLVENISQSPYYLEPRRSVVDSSSAAPVRLPVSEFVQPYLASGMEASRPRLGESRVERAPSRSNRRAASTSTNHPQSIRHYWDNQ</sequence>
<feature type="transmembrane region" description="Helical" evidence="14">
    <location>
        <begin position="2727"/>
        <end position="2757"/>
    </location>
</feature>
<feature type="domain" description="EGF-like" evidence="17">
    <location>
        <begin position="2440"/>
        <end position="2480"/>
    </location>
</feature>
<keyword evidence="4 15" id="KW-0732">Signal</keyword>
<dbReference type="SMART" id="SM00181">
    <property type="entry name" value="EGF"/>
    <property type="match status" value="17"/>
</dbReference>
<evidence type="ECO:0000256" key="11">
    <source>
        <dbReference type="PROSITE-ProRule" id="PRU00124"/>
    </source>
</evidence>
<dbReference type="InterPro" id="IPR000082">
    <property type="entry name" value="SEA_dom"/>
</dbReference>
<dbReference type="FunFam" id="2.10.25.10:FF:000038">
    <property type="entry name" value="Fibrillin 2"/>
    <property type="match status" value="10"/>
</dbReference>
<feature type="domain" description="EGF-like" evidence="17">
    <location>
        <begin position="2056"/>
        <end position="2095"/>
    </location>
</feature>
<dbReference type="Pfam" id="PF23263">
    <property type="entry name" value="C8-3_MUC4"/>
    <property type="match status" value="1"/>
</dbReference>
<feature type="disulfide bond" evidence="10">
    <location>
        <begin position="913"/>
        <end position="922"/>
    </location>
</feature>
<accession>A0A913Z1M8</accession>
<dbReference type="EnsemblMetazoa" id="XM_038189800.1">
    <property type="protein sequence ID" value="XP_038045728.1"/>
    <property type="gene ID" value="LOC119720211"/>
</dbReference>
<name>A0A913Z1M8_PATMI</name>
<evidence type="ECO:0000259" key="18">
    <source>
        <dbReference type="PROSITE" id="PS50856"/>
    </source>
</evidence>
<dbReference type="FunFam" id="2.10.25.10:FF:000143">
    <property type="entry name" value="Protein crumbs 1"/>
    <property type="match status" value="1"/>
</dbReference>
<feature type="domain" description="EGF-like" evidence="17">
    <location>
        <begin position="2015"/>
        <end position="2055"/>
    </location>
</feature>
<feature type="domain" description="EGF-like" evidence="17">
    <location>
        <begin position="925"/>
        <end position="965"/>
    </location>
</feature>
<dbReference type="InterPro" id="IPR003886">
    <property type="entry name" value="NIDO_dom"/>
</dbReference>
<dbReference type="CDD" id="cd00112">
    <property type="entry name" value="LDLa"/>
    <property type="match status" value="2"/>
</dbReference>
<dbReference type="PROSITE" id="PS00022">
    <property type="entry name" value="EGF_1"/>
    <property type="match status" value="3"/>
</dbReference>
<evidence type="ECO:0000256" key="7">
    <source>
        <dbReference type="ARBA" id="ARBA00023136"/>
    </source>
</evidence>
<feature type="domain" description="EGF-like" evidence="17">
    <location>
        <begin position="2276"/>
        <end position="2314"/>
    </location>
</feature>
<feature type="domain" description="EGF-like" evidence="17">
    <location>
        <begin position="1756"/>
        <end position="1801"/>
    </location>
</feature>
<evidence type="ECO:0000256" key="2">
    <source>
        <dbReference type="ARBA" id="ARBA00022536"/>
    </source>
</evidence>
<feature type="disulfide bond" evidence="10">
    <location>
        <begin position="2280"/>
        <end position="2290"/>
    </location>
</feature>
<dbReference type="InterPro" id="IPR000436">
    <property type="entry name" value="Sushi_SCR_CCP_dom"/>
</dbReference>
<evidence type="ECO:0000256" key="14">
    <source>
        <dbReference type="SAM" id="Phobius"/>
    </source>
</evidence>
<dbReference type="InterPro" id="IPR000152">
    <property type="entry name" value="EGF-type_Asp/Asn_hydroxyl_site"/>
</dbReference>
<feature type="disulfide bond" evidence="10">
    <location>
        <begin position="2681"/>
        <end position="2690"/>
    </location>
</feature>
<keyword evidence="6 14" id="KW-1133">Transmembrane helix</keyword>
<dbReference type="InterPro" id="IPR052235">
    <property type="entry name" value="Nephronectin_domain"/>
</dbReference>
<feature type="domain" description="EGF-like" evidence="17">
    <location>
        <begin position="1974"/>
        <end position="2014"/>
    </location>
</feature>
<dbReference type="SMART" id="SM00179">
    <property type="entry name" value="EGF_CA"/>
    <property type="match status" value="14"/>
</dbReference>
<dbReference type="Proteomes" id="UP000887568">
    <property type="component" value="Unplaced"/>
</dbReference>
<dbReference type="FunFam" id="2.10.25.10:FF:000240">
    <property type="entry name" value="Vitamin K-dependent protein S"/>
    <property type="match status" value="1"/>
</dbReference>
<proteinExistence type="predicted"/>
<dbReference type="SMART" id="SM00192">
    <property type="entry name" value="LDLa"/>
    <property type="match status" value="2"/>
</dbReference>
<dbReference type="OMA" id="TMATRMT"/>
<evidence type="ECO:0000256" key="6">
    <source>
        <dbReference type="ARBA" id="ARBA00022989"/>
    </source>
</evidence>
<dbReference type="Gene3D" id="2.10.25.10">
    <property type="entry name" value="Laminin"/>
    <property type="match status" value="17"/>
</dbReference>
<keyword evidence="5" id="KW-0677">Repeat</keyword>
<evidence type="ECO:0000256" key="1">
    <source>
        <dbReference type="ARBA" id="ARBA00004370"/>
    </source>
</evidence>
<comment type="subcellular location">
    <subcellularLocation>
        <location evidence="1">Membrane</location>
    </subcellularLocation>
</comment>
<evidence type="ECO:0000259" key="20">
    <source>
        <dbReference type="PROSITE" id="PS51220"/>
    </source>
</evidence>
<evidence type="ECO:0000259" key="17">
    <source>
        <dbReference type="PROSITE" id="PS50026"/>
    </source>
</evidence>
<evidence type="ECO:0000256" key="4">
    <source>
        <dbReference type="ARBA" id="ARBA00022729"/>
    </source>
</evidence>